<comment type="subcellular location">
    <subcellularLocation>
        <location evidence="1">Membrane</location>
        <topology evidence="1">Multi-pass membrane protein</topology>
    </subcellularLocation>
</comment>
<dbReference type="SUPFAM" id="SSF57850">
    <property type="entry name" value="RING/U-box"/>
    <property type="match status" value="1"/>
</dbReference>
<reference evidence="13" key="1">
    <citation type="submission" date="2023-05" db="EMBL/GenBank/DDBJ databases">
        <title>Nepenthes gracilis genome sequencing.</title>
        <authorList>
            <person name="Fukushima K."/>
        </authorList>
    </citation>
    <scope>NUCLEOTIDE SEQUENCE</scope>
    <source>
        <strain evidence="13">SING2019-196</strain>
    </source>
</reference>
<dbReference type="PANTHER" id="PTHR15860:SF0">
    <property type="entry name" value="LP20373P"/>
    <property type="match status" value="1"/>
</dbReference>
<sequence length="548" mass="61621">MRWLEAALPLGIIAGMLCIMGNAQYYIHKAYHGRPKHIGNDVWDVAMERRDKKLVEQSHRRSSSTEFRYRRVSVGASTSMEAPGGNSDVHRGSSSNPNSRRYRVHLSASNFIRAPISALLEYSGLLRPRSSHQDSESLIARSHRILDSSPPNNGSDVSIRIISPREQEQERLRTAGPPSTQPVQHVDASCTEEVSLPPVVTGSGSLGALDSVDASRSERGTGDGISQSSEVGVDSEAVNGVVNNRDSNYQRYAIQQAARWIEQLLPFSLLLLVVFVRQHLQGFFATIWISLVMVKSNDILRKQTALKGERKIFVLIGICNIFTLHVFGVYWWFRNDDVLYPLIMLPPFIQKLYFPILCYVLNSQYTLVRQAAMIIKCILLIYYKNSIVDRIEIICETVCHCRFLPQQGIVLKSLFWCSPSLTGLYLTFKLTSVIEKAQSFIAAVKALSHKEVHYGASATSEQLNAAGDMCAICQEKMHTPISLSCKHIFCEDCVSEWFERERTCPLYSEAFRIEPEVLQDFDVAICGRRFGNALIDVLLDAAAMQHRT</sequence>
<name>A0AAD3TID7_NEPGR</name>
<comment type="caution">
    <text evidence="13">The sequence shown here is derived from an EMBL/GenBank/DDBJ whole genome shotgun (WGS) entry which is preliminary data.</text>
</comment>
<dbReference type="CDD" id="cd16532">
    <property type="entry name" value="RING-HC_RNFT1-like"/>
    <property type="match status" value="1"/>
</dbReference>
<dbReference type="PROSITE" id="PS50089">
    <property type="entry name" value="ZF_RING_2"/>
    <property type="match status" value="1"/>
</dbReference>
<evidence type="ECO:0000256" key="3">
    <source>
        <dbReference type="ARBA" id="ARBA00022723"/>
    </source>
</evidence>
<dbReference type="AlphaFoldDB" id="A0AAD3TID7"/>
<dbReference type="InterPro" id="IPR013083">
    <property type="entry name" value="Znf_RING/FYVE/PHD"/>
</dbReference>
<dbReference type="SMART" id="SM00184">
    <property type="entry name" value="RING"/>
    <property type="match status" value="1"/>
</dbReference>
<dbReference type="GO" id="GO:0016020">
    <property type="term" value="C:membrane"/>
    <property type="evidence" value="ECO:0007669"/>
    <property type="project" value="UniProtKB-SubCell"/>
</dbReference>
<gene>
    <name evidence="13" type="ORF">Nepgr_031928</name>
</gene>
<dbReference type="Proteomes" id="UP001279734">
    <property type="component" value="Unassembled WGS sequence"/>
</dbReference>
<evidence type="ECO:0000256" key="7">
    <source>
        <dbReference type="ARBA" id="ARBA00022989"/>
    </source>
</evidence>
<feature type="region of interest" description="Disordered" evidence="10">
    <location>
        <begin position="167"/>
        <end position="188"/>
    </location>
</feature>
<organism evidence="13 14">
    <name type="scientific">Nepenthes gracilis</name>
    <name type="common">Slender pitcher plant</name>
    <dbReference type="NCBI Taxonomy" id="150966"/>
    <lineage>
        <taxon>Eukaryota</taxon>
        <taxon>Viridiplantae</taxon>
        <taxon>Streptophyta</taxon>
        <taxon>Embryophyta</taxon>
        <taxon>Tracheophyta</taxon>
        <taxon>Spermatophyta</taxon>
        <taxon>Magnoliopsida</taxon>
        <taxon>eudicotyledons</taxon>
        <taxon>Gunneridae</taxon>
        <taxon>Pentapetalae</taxon>
        <taxon>Caryophyllales</taxon>
        <taxon>Nepenthaceae</taxon>
        <taxon>Nepenthes</taxon>
    </lineage>
</organism>
<dbReference type="GO" id="GO:0008270">
    <property type="term" value="F:zinc ion binding"/>
    <property type="evidence" value="ECO:0007669"/>
    <property type="project" value="UniProtKB-KW"/>
</dbReference>
<evidence type="ECO:0000256" key="6">
    <source>
        <dbReference type="ARBA" id="ARBA00022833"/>
    </source>
</evidence>
<dbReference type="EMBL" id="BSYO01000037">
    <property type="protein sequence ID" value="GMH30085.1"/>
    <property type="molecule type" value="Genomic_DNA"/>
</dbReference>
<keyword evidence="4 9" id="KW-0863">Zinc-finger</keyword>
<dbReference type="GO" id="GO:1904294">
    <property type="term" value="P:positive regulation of ERAD pathway"/>
    <property type="evidence" value="ECO:0007669"/>
    <property type="project" value="InterPro"/>
</dbReference>
<evidence type="ECO:0000256" key="8">
    <source>
        <dbReference type="ARBA" id="ARBA00023136"/>
    </source>
</evidence>
<keyword evidence="3" id="KW-0479">Metal-binding</keyword>
<feature type="transmembrane region" description="Helical" evidence="11">
    <location>
        <begin position="339"/>
        <end position="361"/>
    </location>
</feature>
<feature type="transmembrane region" description="Helical" evidence="11">
    <location>
        <begin position="6"/>
        <end position="27"/>
    </location>
</feature>
<dbReference type="Pfam" id="PF13639">
    <property type="entry name" value="zf-RING_2"/>
    <property type="match status" value="1"/>
</dbReference>
<dbReference type="InterPro" id="IPR017384">
    <property type="entry name" value="NADH_Ub_cplx-1_asu_su-1"/>
</dbReference>
<evidence type="ECO:0000313" key="14">
    <source>
        <dbReference type="Proteomes" id="UP001279734"/>
    </source>
</evidence>
<dbReference type="InterPro" id="IPR017907">
    <property type="entry name" value="Znf_RING_CS"/>
</dbReference>
<feature type="domain" description="RING-type" evidence="12">
    <location>
        <begin position="470"/>
        <end position="506"/>
    </location>
</feature>
<keyword evidence="6" id="KW-0862">Zinc</keyword>
<evidence type="ECO:0000256" key="10">
    <source>
        <dbReference type="SAM" id="MobiDB-lite"/>
    </source>
</evidence>
<proteinExistence type="predicted"/>
<evidence type="ECO:0000256" key="9">
    <source>
        <dbReference type="PROSITE-ProRule" id="PRU00175"/>
    </source>
</evidence>
<evidence type="ECO:0000256" key="5">
    <source>
        <dbReference type="ARBA" id="ARBA00022786"/>
    </source>
</evidence>
<feature type="region of interest" description="Disordered" evidence="10">
    <location>
        <begin position="213"/>
        <end position="232"/>
    </location>
</feature>
<keyword evidence="7 11" id="KW-1133">Transmembrane helix</keyword>
<keyword evidence="2 11" id="KW-0812">Transmembrane</keyword>
<evidence type="ECO:0000259" key="12">
    <source>
        <dbReference type="PROSITE" id="PS50089"/>
    </source>
</evidence>
<keyword evidence="14" id="KW-1185">Reference proteome</keyword>
<dbReference type="Pfam" id="PF15879">
    <property type="entry name" value="MWFE"/>
    <property type="match status" value="1"/>
</dbReference>
<protein>
    <recommendedName>
        <fullName evidence="12">RING-type domain-containing protein</fullName>
    </recommendedName>
</protein>
<dbReference type="PANTHER" id="PTHR15860">
    <property type="entry name" value="UNCHARACTERIZED RING FINGER-CONTAINING PROTEIN"/>
    <property type="match status" value="1"/>
</dbReference>
<evidence type="ECO:0000256" key="2">
    <source>
        <dbReference type="ARBA" id="ARBA00022692"/>
    </source>
</evidence>
<dbReference type="InterPro" id="IPR001841">
    <property type="entry name" value="Znf_RING"/>
</dbReference>
<dbReference type="InterPro" id="IPR044235">
    <property type="entry name" value="RNFT1/2"/>
</dbReference>
<evidence type="ECO:0000256" key="1">
    <source>
        <dbReference type="ARBA" id="ARBA00004141"/>
    </source>
</evidence>
<feature type="transmembrane region" description="Helical" evidence="11">
    <location>
        <begin position="312"/>
        <end position="333"/>
    </location>
</feature>
<keyword evidence="5" id="KW-0833">Ubl conjugation pathway</keyword>
<dbReference type="Gene3D" id="3.30.40.10">
    <property type="entry name" value="Zinc/RING finger domain, C3HC4 (zinc finger)"/>
    <property type="match status" value="1"/>
</dbReference>
<evidence type="ECO:0000256" key="11">
    <source>
        <dbReference type="SAM" id="Phobius"/>
    </source>
</evidence>
<keyword evidence="8 11" id="KW-0472">Membrane</keyword>
<evidence type="ECO:0000256" key="4">
    <source>
        <dbReference type="ARBA" id="ARBA00022771"/>
    </source>
</evidence>
<evidence type="ECO:0000313" key="13">
    <source>
        <dbReference type="EMBL" id="GMH30085.1"/>
    </source>
</evidence>
<accession>A0AAD3TID7</accession>
<feature type="region of interest" description="Disordered" evidence="10">
    <location>
        <begin position="75"/>
        <end position="100"/>
    </location>
</feature>
<dbReference type="GO" id="GO:0061630">
    <property type="term" value="F:ubiquitin protein ligase activity"/>
    <property type="evidence" value="ECO:0007669"/>
    <property type="project" value="InterPro"/>
</dbReference>
<dbReference type="PROSITE" id="PS00518">
    <property type="entry name" value="ZF_RING_1"/>
    <property type="match status" value="1"/>
</dbReference>